<evidence type="ECO:0000313" key="3">
    <source>
        <dbReference type="Proteomes" id="UP000190435"/>
    </source>
</evidence>
<dbReference type="EMBL" id="MUXU01000053">
    <property type="protein sequence ID" value="OOR88359.1"/>
    <property type="molecule type" value="Genomic_DNA"/>
</dbReference>
<dbReference type="GO" id="GO:0006302">
    <property type="term" value="P:double-strand break repair"/>
    <property type="evidence" value="ECO:0007669"/>
    <property type="project" value="TreeGrafter"/>
</dbReference>
<accession>A0A1S9ZY50</accession>
<dbReference type="RefSeq" id="WP_078277047.1">
    <property type="nucleotide sequence ID" value="NZ_MUXU01000053.1"/>
</dbReference>
<dbReference type="EMBL" id="UGQE01000001">
    <property type="protein sequence ID" value="STZ10614.1"/>
    <property type="molecule type" value="Genomic_DNA"/>
</dbReference>
<evidence type="ECO:0000313" key="2">
    <source>
        <dbReference type="EMBL" id="STZ10614.1"/>
    </source>
</evidence>
<keyword evidence="3" id="KW-1185">Reference proteome</keyword>
<dbReference type="AlphaFoldDB" id="A0A1S9ZY50"/>
<dbReference type="PANTHER" id="PTHR33991">
    <property type="entry name" value="DNA REPAIR PROTEIN RECO"/>
    <property type="match status" value="1"/>
</dbReference>
<sequence length="263" mass="30184">MKNHPLTGYILHARPYQEKRAIYQLFSSELGVVHGVGVRGVPSFAQVDLFATGKNTLKSFSQITIANHSAICALRGQSQYARLYINELLCRLLAPENPCPDLWQKYREAMGELDELGVIDEQAGEQVYRDKLRQMKLCLRKFERALFDELGVSFDFFCDYAGQPLAAGLYRFVPDTGFVALHSERDEHDDGEDERAAPNFHKSRTYQDGVRFDGSVLPLLADEANFAQHLTPISQLHKQMIDFLLDYKPLNSRKLWLEQKRYH</sequence>
<dbReference type="Gene3D" id="1.20.1440.120">
    <property type="entry name" value="Recombination protein O, C-terminal domain"/>
    <property type="match status" value="1"/>
</dbReference>
<dbReference type="GO" id="GO:0006310">
    <property type="term" value="P:DNA recombination"/>
    <property type="evidence" value="ECO:0007669"/>
    <property type="project" value="InterPro"/>
</dbReference>
<dbReference type="PANTHER" id="PTHR33991:SF1">
    <property type="entry name" value="DNA REPAIR PROTEIN RECO"/>
    <property type="match status" value="1"/>
</dbReference>
<dbReference type="InterPro" id="IPR042242">
    <property type="entry name" value="RecO_C"/>
</dbReference>
<protein>
    <submittedName>
        <fullName evidence="2">Recombination protein O</fullName>
    </submittedName>
</protein>
<dbReference type="InterPro" id="IPR003717">
    <property type="entry name" value="RecO"/>
</dbReference>
<reference evidence="1 3" key="1">
    <citation type="submission" date="2017-02" db="EMBL/GenBank/DDBJ databases">
        <title>Draft genome sequence of Moraxella caviae CCUG 355 type strain.</title>
        <authorList>
            <person name="Engstrom-Jakobsson H."/>
            <person name="Salva-Serra F."/>
            <person name="Thorell K."/>
            <person name="Gonzales-Siles L."/>
            <person name="Karlsson R."/>
            <person name="Boulund F."/>
            <person name="Engstrand L."/>
            <person name="Moore E."/>
        </authorList>
    </citation>
    <scope>NUCLEOTIDE SEQUENCE [LARGE SCALE GENOMIC DNA]</scope>
    <source>
        <strain evidence="1 3">CCUG 355</strain>
    </source>
</reference>
<dbReference type="Proteomes" id="UP000255279">
    <property type="component" value="Unassembled WGS sequence"/>
</dbReference>
<evidence type="ECO:0000313" key="4">
    <source>
        <dbReference type="Proteomes" id="UP000255279"/>
    </source>
</evidence>
<dbReference type="GO" id="GO:0043590">
    <property type="term" value="C:bacterial nucleoid"/>
    <property type="evidence" value="ECO:0007669"/>
    <property type="project" value="TreeGrafter"/>
</dbReference>
<reference evidence="2 4" key="2">
    <citation type="submission" date="2018-06" db="EMBL/GenBank/DDBJ databases">
        <authorList>
            <consortium name="Pathogen Informatics"/>
            <person name="Doyle S."/>
        </authorList>
    </citation>
    <scope>NUCLEOTIDE SEQUENCE [LARGE SCALE GENOMIC DNA]</scope>
    <source>
        <strain evidence="2 4">NCTC10293</strain>
    </source>
</reference>
<proteinExistence type="predicted"/>
<name>A0A1S9ZY50_9GAMM</name>
<evidence type="ECO:0000313" key="1">
    <source>
        <dbReference type="EMBL" id="OOR88359.1"/>
    </source>
</evidence>
<gene>
    <name evidence="2" type="primary">recO</name>
    <name evidence="1" type="ORF">B0181_08340</name>
    <name evidence="2" type="ORF">NCTC10293_00964</name>
</gene>
<dbReference type="OrthoDB" id="9804792at2"/>
<dbReference type="Proteomes" id="UP000190435">
    <property type="component" value="Unassembled WGS sequence"/>
</dbReference>
<dbReference type="STRING" id="34060.B0181_08340"/>
<organism evidence="1 3">
    <name type="scientific">Moraxella caviae</name>
    <dbReference type="NCBI Taxonomy" id="34060"/>
    <lineage>
        <taxon>Bacteria</taxon>
        <taxon>Pseudomonadati</taxon>
        <taxon>Pseudomonadota</taxon>
        <taxon>Gammaproteobacteria</taxon>
        <taxon>Moraxellales</taxon>
        <taxon>Moraxellaceae</taxon>
        <taxon>Moraxella</taxon>
    </lineage>
</organism>